<keyword evidence="1" id="KW-1015">Disulfide bond</keyword>
<accession>A0A328E0F1</accession>
<dbReference type="InterPro" id="IPR004217">
    <property type="entry name" value="Tim10-like"/>
</dbReference>
<comment type="subcellular location">
    <subcellularLocation>
        <location evidence="1">Mitochondrion inner membrane</location>
        <topology evidence="1">Peripheral membrane protein</topology>
        <orientation evidence="1">Intermembrane side</orientation>
    </subcellularLocation>
</comment>
<keyword evidence="1" id="KW-0813">Transport</keyword>
<comment type="caution">
    <text evidence="3">The sequence shown here is derived from an EMBL/GenBank/DDBJ whole genome shotgun (WGS) entry which is preliminary data.</text>
</comment>
<protein>
    <recommendedName>
        <fullName evidence="1">Mitochondrial import inner membrane translocase subunit</fullName>
    </recommendedName>
</protein>
<evidence type="ECO:0000313" key="4">
    <source>
        <dbReference type="Proteomes" id="UP000249390"/>
    </source>
</evidence>
<dbReference type="SUPFAM" id="SSF144122">
    <property type="entry name" value="Tim10-like"/>
    <property type="match status" value="1"/>
</dbReference>
<gene>
    <name evidence="3" type="ORF">DM860_002174</name>
</gene>
<dbReference type="Proteomes" id="UP000249390">
    <property type="component" value="Unassembled WGS sequence"/>
</dbReference>
<evidence type="ECO:0000256" key="1">
    <source>
        <dbReference type="RuleBase" id="RU367043"/>
    </source>
</evidence>
<keyword evidence="1" id="KW-0999">Mitochondrion inner membrane</keyword>
<sequence>MDSFSMPSSGSPRNVSSDDLVNELKNTVAEFQFQRFFETLRDKCFEKCITKPGSSLSGSESSCVSRCVERYSEATSIISQTLNPRH</sequence>
<evidence type="ECO:0000259" key="2">
    <source>
        <dbReference type="Pfam" id="PF02953"/>
    </source>
</evidence>
<keyword evidence="1" id="KW-0496">Mitochondrion</keyword>
<comment type="similarity">
    <text evidence="1">Belongs to the small Tim family.</text>
</comment>
<name>A0A328E0F1_9ASTE</name>
<dbReference type="GO" id="GO:0015031">
    <property type="term" value="P:protein transport"/>
    <property type="evidence" value="ECO:0007669"/>
    <property type="project" value="UniProtKB-KW"/>
</dbReference>
<comment type="subunit">
    <text evidence="1">Heterohexamer.</text>
</comment>
<organism evidence="3 4">
    <name type="scientific">Cuscuta australis</name>
    <dbReference type="NCBI Taxonomy" id="267555"/>
    <lineage>
        <taxon>Eukaryota</taxon>
        <taxon>Viridiplantae</taxon>
        <taxon>Streptophyta</taxon>
        <taxon>Embryophyta</taxon>
        <taxon>Tracheophyta</taxon>
        <taxon>Spermatophyta</taxon>
        <taxon>Magnoliopsida</taxon>
        <taxon>eudicotyledons</taxon>
        <taxon>Gunneridae</taxon>
        <taxon>Pentapetalae</taxon>
        <taxon>asterids</taxon>
        <taxon>lamiids</taxon>
        <taxon>Solanales</taxon>
        <taxon>Convolvulaceae</taxon>
        <taxon>Cuscuteae</taxon>
        <taxon>Cuscuta</taxon>
        <taxon>Cuscuta subgen. Grammica</taxon>
        <taxon>Cuscuta sect. Cleistogrammica</taxon>
    </lineage>
</organism>
<keyword evidence="4" id="KW-1185">Reference proteome</keyword>
<proteinExistence type="inferred from homology"/>
<dbReference type="InterPro" id="IPR035427">
    <property type="entry name" value="Tim10-like_dom_sf"/>
</dbReference>
<evidence type="ECO:0000313" key="3">
    <source>
        <dbReference type="EMBL" id="RAL49883.1"/>
    </source>
</evidence>
<reference evidence="3 4" key="1">
    <citation type="submission" date="2018-06" db="EMBL/GenBank/DDBJ databases">
        <title>The Genome of Cuscuta australis (Dodder) Provides Insight into the Evolution of Plant Parasitism.</title>
        <authorList>
            <person name="Liu H."/>
        </authorList>
    </citation>
    <scope>NUCLEOTIDE SEQUENCE [LARGE SCALE GENOMIC DNA]</scope>
    <source>
        <strain evidence="4">cv. Yunnan</strain>
        <tissue evidence="3">Vines</tissue>
    </source>
</reference>
<comment type="function">
    <text evidence="1">Mitochondrial intermembrane chaperone that participates in the import and insertion of some multi-pass transmembrane proteins into the mitochondrial inner membrane. Also required for the transfer of beta-barrel precursors from the TOM complex to the sorting and assembly machinery (SAM complex) of the outer membrane. Acts as a chaperone-like protein that protects the hydrophobic precursors from aggregation and guide them through the mitochondrial intermembrane space.</text>
</comment>
<feature type="domain" description="Tim10-like" evidence="2">
    <location>
        <begin position="31"/>
        <end position="82"/>
    </location>
</feature>
<keyword evidence="1" id="KW-0472">Membrane</keyword>
<dbReference type="EMBL" id="NQVE01000076">
    <property type="protein sequence ID" value="RAL49883.1"/>
    <property type="molecule type" value="Genomic_DNA"/>
</dbReference>
<dbReference type="AlphaFoldDB" id="A0A328E0F1"/>
<keyword evidence="1" id="KW-0811">Translocation</keyword>
<keyword evidence="1" id="KW-0143">Chaperone</keyword>
<dbReference type="Gene3D" id="1.10.287.810">
    <property type="entry name" value="Mitochondrial import inner membrane translocase subunit tim13 like domains"/>
    <property type="match status" value="1"/>
</dbReference>
<dbReference type="Pfam" id="PF02953">
    <property type="entry name" value="zf-Tim10_DDP"/>
    <property type="match status" value="1"/>
</dbReference>
<dbReference type="GO" id="GO:0005743">
    <property type="term" value="C:mitochondrial inner membrane"/>
    <property type="evidence" value="ECO:0007669"/>
    <property type="project" value="UniProtKB-SubCell"/>
</dbReference>
<keyword evidence="1" id="KW-0653">Protein transport</keyword>
<comment type="domain">
    <text evidence="1">The twin CX3C motif contains 4 conserved Cys residues that form 2 disulfide bonds in the mitochondrial intermembrane space.</text>
</comment>